<feature type="domain" description="DUF7933" evidence="3">
    <location>
        <begin position="903"/>
        <end position="1027"/>
    </location>
</feature>
<dbReference type="Pfam" id="PF25564">
    <property type="entry name" value="DUF7933"/>
    <property type="match status" value="5"/>
</dbReference>
<feature type="signal peptide" evidence="1">
    <location>
        <begin position="1"/>
        <end position="42"/>
    </location>
</feature>
<feature type="domain" description="DUF11" evidence="2">
    <location>
        <begin position="777"/>
        <end position="896"/>
    </location>
</feature>
<dbReference type="InterPro" id="IPR057693">
    <property type="entry name" value="DUF7933"/>
</dbReference>
<feature type="domain" description="DUF11" evidence="2">
    <location>
        <begin position="1158"/>
        <end position="1276"/>
    </location>
</feature>
<dbReference type="RefSeq" id="WP_130430090.1">
    <property type="nucleotide sequence ID" value="NZ_SHKP01000004.1"/>
</dbReference>
<name>A0A4Q7W0C3_9BURK</name>
<dbReference type="SUPFAM" id="SSF63829">
    <property type="entry name" value="Calcium-dependent phosphotriesterase"/>
    <property type="match status" value="1"/>
</dbReference>
<feature type="domain" description="DUF11" evidence="2">
    <location>
        <begin position="257"/>
        <end position="377"/>
    </location>
</feature>
<feature type="domain" description="DUF7933" evidence="3">
    <location>
        <begin position="383"/>
        <end position="500"/>
    </location>
</feature>
<evidence type="ECO:0000313" key="5">
    <source>
        <dbReference type="Proteomes" id="UP000293671"/>
    </source>
</evidence>
<evidence type="ECO:0000259" key="2">
    <source>
        <dbReference type="Pfam" id="PF01345"/>
    </source>
</evidence>
<evidence type="ECO:0000313" key="4">
    <source>
        <dbReference type="EMBL" id="RZU02318.1"/>
    </source>
</evidence>
<accession>A0A4Q7W0C3</accession>
<reference evidence="4 5" key="1">
    <citation type="submission" date="2019-02" db="EMBL/GenBank/DDBJ databases">
        <title>Genomic Encyclopedia of Type Strains, Phase IV (KMG-IV): sequencing the most valuable type-strain genomes for metagenomic binning, comparative biology and taxonomic classification.</title>
        <authorList>
            <person name="Goeker M."/>
        </authorList>
    </citation>
    <scope>NUCLEOTIDE SEQUENCE [LARGE SCALE GENOMIC DNA]</scope>
    <source>
        <strain evidence="4 5">DSM 19570</strain>
    </source>
</reference>
<dbReference type="SUPFAM" id="SSF63825">
    <property type="entry name" value="YWTD domain"/>
    <property type="match status" value="1"/>
</dbReference>
<feature type="domain" description="DUF7933" evidence="3">
    <location>
        <begin position="1032"/>
        <end position="1152"/>
    </location>
</feature>
<keyword evidence="1" id="KW-0732">Signal</keyword>
<gene>
    <name evidence="4" type="ORF">EV670_0341</name>
</gene>
<dbReference type="NCBIfam" id="TIGR01451">
    <property type="entry name" value="B_ant_repeat"/>
    <property type="match status" value="4"/>
</dbReference>
<dbReference type="InterPro" id="IPR047589">
    <property type="entry name" value="DUF11_rpt"/>
</dbReference>
<dbReference type="InterPro" id="IPR051172">
    <property type="entry name" value="Chlamydia_OmcB"/>
</dbReference>
<protein>
    <submittedName>
        <fullName evidence="4">Putative repeat protein (TIGR01451 family)</fullName>
    </submittedName>
</protein>
<organism evidence="4 5">
    <name type="scientific">Rivibacter subsaxonicus</name>
    <dbReference type="NCBI Taxonomy" id="457575"/>
    <lineage>
        <taxon>Bacteria</taxon>
        <taxon>Pseudomonadati</taxon>
        <taxon>Pseudomonadota</taxon>
        <taxon>Betaproteobacteria</taxon>
        <taxon>Burkholderiales</taxon>
        <taxon>Rivibacter</taxon>
    </lineage>
</organism>
<evidence type="ECO:0000259" key="3">
    <source>
        <dbReference type="Pfam" id="PF25564"/>
    </source>
</evidence>
<comment type="caution">
    <text evidence="4">The sequence shown here is derived from an EMBL/GenBank/DDBJ whole genome shotgun (WGS) entry which is preliminary data.</text>
</comment>
<keyword evidence="5" id="KW-1185">Reference proteome</keyword>
<evidence type="ECO:0000256" key="1">
    <source>
        <dbReference type="SAM" id="SignalP"/>
    </source>
</evidence>
<feature type="domain" description="DUF7933" evidence="3">
    <location>
        <begin position="514"/>
        <end position="642"/>
    </location>
</feature>
<dbReference type="EMBL" id="SHKP01000004">
    <property type="protein sequence ID" value="RZU02318.1"/>
    <property type="molecule type" value="Genomic_DNA"/>
</dbReference>
<dbReference type="InterPro" id="IPR001434">
    <property type="entry name" value="OmcB-like_DUF11"/>
</dbReference>
<proteinExistence type="predicted"/>
<dbReference type="Proteomes" id="UP000293671">
    <property type="component" value="Unassembled WGS sequence"/>
</dbReference>
<dbReference type="OrthoDB" id="8612880at2"/>
<dbReference type="PANTHER" id="PTHR34819:SF3">
    <property type="entry name" value="CELL SURFACE PROTEIN"/>
    <property type="match status" value="1"/>
</dbReference>
<dbReference type="Pfam" id="PF01345">
    <property type="entry name" value="DUF11"/>
    <property type="match status" value="3"/>
</dbReference>
<feature type="domain" description="DUF7933" evidence="3">
    <location>
        <begin position="645"/>
        <end position="771"/>
    </location>
</feature>
<sequence length="1529" mass="146829">MRLRDRISAGGGAIAAALVRAIARHLLLLALAMLALAGPARAAVTDDNSIFASVDDALYTLNPATGAITSVSTLLFATSAIGRDNATGRVYYLEDAAPYRAAYFDPASGTNTLLPGRVGFRTNRAAVDSNGVLWLMDPANNNLFTFDKTTGVPNFVGSVSGIGNGLGGDIAFSPSGQLYVIATRALYAVSGLAASTVATNVGNSDGCPGLAFVDGGGPIVACGDSLYRVNLSSGASTLIGTPGQDLSDLGAYSRFADVAITKTAGSLIFTRGSNASYTLAVRNNGPHPATGPFTVSDTLPTGLSYVSASGSGWSCTAAGQVLTCTNAASSLAAGSNLANLVLTVAVSASTANQVTNTASVRSLSFDSNAANDSSTVATSVGAPSIAKSFAPAVVSTGEVSTLSLVITNSTAVPLTGMAFSDPFPSGLVVAPTPTLVNGCGGTISGATSGSATLSLSGGTLGANASCTISVRVQSAIVGSYANTANGVSATQTGAAGAVSNTAVLDVDPPIDAVKSFAPASIAPGGTSTLTITLNNSSASALSSVAFDDVFPTSPGAMTLASPLTVSNTCGGNLYRNNGTGALQVGSTRVRLVGGSIAAGGSCTVAVLVTAATAGSYVNTIAAGGVTSNRGSSTAPATATLLVPRPGIAKFFNPAIISTTSPSTLTITLSNSSATAYTGAAFTDTYPTTPGTGVRNAAAPAVTNSCGGTVTAAAGGTSLALSGGTIPANGSCQITVQVTAASAGTYTNTIAAGGLNTANGGTNAAATSATLTAVVAPDLQLAKSHAGNFAVGVNGVFTLRVNNTLGSAASSGTITVTDTLPTGLSYVSATGTGWSCGASGQIVTCTSSSAIAAGATSANPITLTVGVAAAAAPGVSNSATVAGGGESNDTNNTATDAVVVLANPVPAKSFTPTRVGVGANSVLAITLSNPNPSTAISGVALSDAYPGGLVNSATPGVVNSCGGTFTAAAGAASLALSGATIPAGGSCTVSVNVRAAAVGVYTNSLAAGLVTSSNAGASAIATSAALTVTTAATIVKSFTPASVAVGASSTLSLVISNPNPIALSGLAFTDTFPAGGLQVAATPALANGCGGTVSGAGAGSTALSLAGGGLAAGASCTISVAVTSANPGSFSNTTTGVAANEAATGAPATPAVLAVVAPDLRLTKSHSGSFVVGTTGSYTLLVDNQLGTAASSGAITVTDTLPTGLSFVAAGSGGSGWSCSAAAQVVTCTSSAAIAAGASANPLTINVSVAATARPSVTNAASVAGGGEPAVSAGNNQAFDPTLVVDAIQNLFQPDGAQTALAGSTVFYSHSFAPAQGGTLSFGVAESTAPTLAGWSALVYRDLNCNAVLDGTEGDAPLGASVAASAGTPVCIVVKVAVPATAPQGAQHIATVTANFTPSSGPPLSLSRTDTTTVGNPGSAGLVLSKSVRNISTGGGAATSNAARPGELIEYTIAFANNGSEAIASIQINDATPAFTVFVSAACGAPLPASLTSCTPSVQPAAGATGAIRWTLGGALAPGASGSVSFRVQL</sequence>
<dbReference type="PANTHER" id="PTHR34819">
    <property type="entry name" value="LARGE CYSTEINE-RICH PERIPLASMIC PROTEIN OMCB"/>
    <property type="match status" value="1"/>
</dbReference>
<feature type="chain" id="PRO_5020737844" evidence="1">
    <location>
        <begin position="43"/>
        <end position="1529"/>
    </location>
</feature>